<protein>
    <submittedName>
        <fullName evidence="2">Uncharacterized protein LOC125386170 isoform X3</fullName>
    </submittedName>
</protein>
<sequence>MFISSTLGNRSCSAAIIISNPFSSIEYGKWSGCCNFMTFRSTNEVARWSSEQRIVSEGCFLAKKTMARRERKYETTKNATWEPDRGTCLGFRQLLASGGLFPRDEEIVLQPS</sequence>
<reference evidence="2" key="1">
    <citation type="submission" date="2025-08" db="UniProtKB">
        <authorList>
            <consortium name="RefSeq"/>
        </authorList>
    </citation>
    <scope>IDENTIFICATION</scope>
</reference>
<organism evidence="1 2">
    <name type="scientific">Bombus terrestris</name>
    <name type="common">Buff-tailed bumblebee</name>
    <name type="synonym">Apis terrestris</name>
    <dbReference type="NCBI Taxonomy" id="30195"/>
    <lineage>
        <taxon>Eukaryota</taxon>
        <taxon>Metazoa</taxon>
        <taxon>Ecdysozoa</taxon>
        <taxon>Arthropoda</taxon>
        <taxon>Hexapoda</taxon>
        <taxon>Insecta</taxon>
        <taxon>Pterygota</taxon>
        <taxon>Neoptera</taxon>
        <taxon>Endopterygota</taxon>
        <taxon>Hymenoptera</taxon>
        <taxon>Apocrita</taxon>
        <taxon>Aculeata</taxon>
        <taxon>Apoidea</taxon>
        <taxon>Anthophila</taxon>
        <taxon>Apidae</taxon>
        <taxon>Bombus</taxon>
        <taxon>Bombus</taxon>
    </lineage>
</organism>
<accession>A0A9C6W9A6</accession>
<keyword evidence="1" id="KW-1185">Reference proteome</keyword>
<evidence type="ECO:0000313" key="2">
    <source>
        <dbReference type="RefSeq" id="XP_048267197.1"/>
    </source>
</evidence>
<name>A0A9C6W9A6_BOMTE</name>
<dbReference type="Proteomes" id="UP000835206">
    <property type="component" value="Chromosome 13"/>
</dbReference>
<dbReference type="GeneID" id="125386170"/>
<evidence type="ECO:0000313" key="1">
    <source>
        <dbReference type="Proteomes" id="UP000835206"/>
    </source>
</evidence>
<gene>
    <name evidence="2" type="primary">LOC125386170</name>
</gene>
<proteinExistence type="predicted"/>
<dbReference type="RefSeq" id="XP_048267197.1">
    <property type="nucleotide sequence ID" value="XM_048411240.1"/>
</dbReference>
<dbReference type="AlphaFoldDB" id="A0A9C6W9A6"/>